<dbReference type="InterPro" id="IPR001304">
    <property type="entry name" value="C-type_lectin-like"/>
</dbReference>
<dbReference type="PaxDb" id="30732-ENSOMEP00000005775"/>
<dbReference type="PANTHER" id="PTHR45784:SF3">
    <property type="entry name" value="C-TYPE LECTIN DOMAIN FAMILY 4 MEMBER K-LIKE-RELATED"/>
    <property type="match status" value="1"/>
</dbReference>
<accession>A0A3B3BJU4</accession>
<dbReference type="OMA" id="SYCREMF"/>
<dbReference type="SMART" id="SM00034">
    <property type="entry name" value="CLECT"/>
    <property type="match status" value="1"/>
</dbReference>
<protein>
    <recommendedName>
        <fullName evidence="2">C-type lectin domain-containing protein</fullName>
    </recommendedName>
</protein>
<dbReference type="InterPro" id="IPR016187">
    <property type="entry name" value="CTDL_fold"/>
</dbReference>
<dbReference type="Gene3D" id="3.10.100.10">
    <property type="entry name" value="Mannose-Binding Protein A, subunit A"/>
    <property type="match status" value="1"/>
</dbReference>
<keyword evidence="4" id="KW-1185">Reference proteome</keyword>
<dbReference type="STRING" id="30732.ENSOMEP00000005775"/>
<evidence type="ECO:0000256" key="1">
    <source>
        <dbReference type="SAM" id="SignalP"/>
    </source>
</evidence>
<feature type="chain" id="PRO_5017324988" description="C-type lectin domain-containing protein" evidence="1">
    <location>
        <begin position="18"/>
        <end position="185"/>
    </location>
</feature>
<evidence type="ECO:0000313" key="4">
    <source>
        <dbReference type="Proteomes" id="UP000261560"/>
    </source>
</evidence>
<proteinExistence type="predicted"/>
<dbReference type="SUPFAM" id="SSF56436">
    <property type="entry name" value="C-type lectin-like"/>
    <property type="match status" value="1"/>
</dbReference>
<dbReference type="GeneTree" id="ENSGT00940000175119"/>
<organism evidence="3 4">
    <name type="scientific">Oryzias melastigma</name>
    <name type="common">Marine medaka</name>
    <dbReference type="NCBI Taxonomy" id="30732"/>
    <lineage>
        <taxon>Eukaryota</taxon>
        <taxon>Metazoa</taxon>
        <taxon>Chordata</taxon>
        <taxon>Craniata</taxon>
        <taxon>Vertebrata</taxon>
        <taxon>Euteleostomi</taxon>
        <taxon>Actinopterygii</taxon>
        <taxon>Neopterygii</taxon>
        <taxon>Teleostei</taxon>
        <taxon>Neoteleostei</taxon>
        <taxon>Acanthomorphata</taxon>
        <taxon>Ovalentaria</taxon>
        <taxon>Atherinomorphae</taxon>
        <taxon>Beloniformes</taxon>
        <taxon>Adrianichthyidae</taxon>
        <taxon>Oryziinae</taxon>
        <taxon>Oryzias</taxon>
    </lineage>
</organism>
<evidence type="ECO:0000259" key="2">
    <source>
        <dbReference type="PROSITE" id="PS50041"/>
    </source>
</evidence>
<name>A0A3B3BJU4_ORYME</name>
<dbReference type="PROSITE" id="PS50041">
    <property type="entry name" value="C_TYPE_LECTIN_2"/>
    <property type="match status" value="1"/>
</dbReference>
<evidence type="ECO:0000313" key="3">
    <source>
        <dbReference type="Ensembl" id="ENSOMEP00000005775.1"/>
    </source>
</evidence>
<dbReference type="Ensembl" id="ENSOMET00000006918.1">
    <property type="protein sequence ID" value="ENSOMEP00000005775.1"/>
    <property type="gene ID" value="ENSOMEG00000006794.1"/>
</dbReference>
<dbReference type="PANTHER" id="PTHR45784">
    <property type="entry name" value="C-TYPE LECTIN DOMAIN FAMILY 20 MEMBER A-RELATED"/>
    <property type="match status" value="1"/>
</dbReference>
<feature type="signal peptide" evidence="1">
    <location>
        <begin position="1"/>
        <end position="17"/>
    </location>
</feature>
<feature type="domain" description="C-type lectin" evidence="2">
    <location>
        <begin position="50"/>
        <end position="162"/>
    </location>
</feature>
<dbReference type="InterPro" id="IPR016186">
    <property type="entry name" value="C-type_lectin-like/link_sf"/>
</dbReference>
<keyword evidence="1" id="KW-0732">Signal</keyword>
<sequence>MMKTLLLCVTLSGKSFSWLDPTLCFMNQTEYICPLVLIPSMRTEPFFREYHHVKALKTWEEAQQACRELYSDLATVDSPAESTRLLGAIQEPGELVWIGLYDNMTKWKWTMGRPDFDSNTDYHCWQDDNPKYKVLNDTCGTMRYNGLWRDEICNTERPFVCRCRYYMCSAKSVQGFAMSQTRRVL</sequence>
<dbReference type="Proteomes" id="UP000261560">
    <property type="component" value="Unplaced"/>
</dbReference>
<dbReference type="Pfam" id="PF00059">
    <property type="entry name" value="Lectin_C"/>
    <property type="match status" value="1"/>
</dbReference>
<dbReference type="AlphaFoldDB" id="A0A3B3BJU4"/>
<reference evidence="3" key="1">
    <citation type="submission" date="2025-08" db="UniProtKB">
        <authorList>
            <consortium name="Ensembl"/>
        </authorList>
    </citation>
    <scope>IDENTIFICATION</scope>
</reference>
<reference evidence="3" key="2">
    <citation type="submission" date="2025-09" db="UniProtKB">
        <authorList>
            <consortium name="Ensembl"/>
        </authorList>
    </citation>
    <scope>IDENTIFICATION</scope>
</reference>